<comment type="caution">
    <text evidence="1">The sequence shown here is derived from an EMBL/GenBank/DDBJ whole genome shotgun (WGS) entry which is preliminary data.</text>
</comment>
<evidence type="ECO:0000313" key="2">
    <source>
        <dbReference type="Proteomes" id="UP000290921"/>
    </source>
</evidence>
<evidence type="ECO:0008006" key="3">
    <source>
        <dbReference type="Google" id="ProtNLM"/>
    </source>
</evidence>
<evidence type="ECO:0000313" key="1">
    <source>
        <dbReference type="EMBL" id="RXI50480.1"/>
    </source>
</evidence>
<name>A0A4Q0VFB9_CLOTA</name>
<reference evidence="1 2" key="1">
    <citation type="submission" date="2018-06" db="EMBL/GenBank/DDBJ databases">
        <title>Genome conservation of Clostridium tetani.</title>
        <authorList>
            <person name="Bruggemann H."/>
            <person name="Popoff M.R."/>
        </authorList>
    </citation>
    <scope>NUCLEOTIDE SEQUENCE [LARGE SCALE GENOMIC DNA]</scope>
    <source>
        <strain evidence="1 2">2017.061</strain>
    </source>
</reference>
<dbReference type="AlphaFoldDB" id="A0A4Q0VFB9"/>
<accession>A0A4Q0VFB9</accession>
<proteinExistence type="predicted"/>
<sequence length="269" mass="31554">MYLLARRNEILDSINNLFKTDGFEFAMSMDCEGTNFDKNLENNVKNLERFLKLASDNSICTILFISPYFADMLNKLNLIEKIKQYKVIFGLHIHPDNLPDEIKSKCNFIKENEELLSSYSYEEQKMIINNSMDYLRKKGINPIEIYRGGYFSMNDYTSKALLELTDIKYESHNIYREQYSVTNNLLNSIPVYAFDKDTELRLDSTPSKQLSQMLLDAIKTNKKVLGITHSYLLDPNDFHYKRDNIEEDIHFKLSELIKIMKNSISLENI</sequence>
<dbReference type="EMBL" id="QMAP01000001">
    <property type="protein sequence ID" value="RXI50480.1"/>
    <property type="molecule type" value="Genomic_DNA"/>
</dbReference>
<protein>
    <recommendedName>
        <fullName evidence="3">Polysaccharide deacetylase</fullName>
    </recommendedName>
</protein>
<dbReference type="Proteomes" id="UP000290921">
    <property type="component" value="Unassembled WGS sequence"/>
</dbReference>
<dbReference type="Gene3D" id="3.20.20.370">
    <property type="entry name" value="Glycoside hydrolase/deacetylase"/>
    <property type="match status" value="1"/>
</dbReference>
<gene>
    <name evidence="1" type="ORF">DP130_00470</name>
</gene>
<organism evidence="1 2">
    <name type="scientific">Clostridium tetani</name>
    <dbReference type="NCBI Taxonomy" id="1513"/>
    <lineage>
        <taxon>Bacteria</taxon>
        <taxon>Bacillati</taxon>
        <taxon>Bacillota</taxon>
        <taxon>Clostridia</taxon>
        <taxon>Eubacteriales</taxon>
        <taxon>Clostridiaceae</taxon>
        <taxon>Clostridium</taxon>
    </lineage>
</organism>